<keyword evidence="11" id="KW-1185">Reference proteome</keyword>
<dbReference type="Gene3D" id="3.40.50.300">
    <property type="entry name" value="P-loop containing nucleotide triphosphate hydrolases"/>
    <property type="match status" value="1"/>
</dbReference>
<gene>
    <name evidence="10" type="ORF">ACFPYI_02120</name>
</gene>
<dbReference type="Proteomes" id="UP001596099">
    <property type="component" value="Unassembled WGS sequence"/>
</dbReference>
<evidence type="ECO:0000313" key="10">
    <source>
        <dbReference type="EMBL" id="MFC5970117.1"/>
    </source>
</evidence>
<dbReference type="Pfam" id="PF00664">
    <property type="entry name" value="ABC_membrane"/>
    <property type="match status" value="1"/>
</dbReference>
<keyword evidence="3" id="KW-0547">Nucleotide-binding</keyword>
<feature type="transmembrane region" description="Helical" evidence="7">
    <location>
        <begin position="76"/>
        <end position="99"/>
    </location>
</feature>
<reference evidence="10 11" key="1">
    <citation type="journal article" date="2019" name="Int. J. Syst. Evol. Microbiol.">
        <title>The Global Catalogue of Microorganisms (GCM) 10K type strain sequencing project: providing services to taxonomists for standard genome sequencing and annotation.</title>
        <authorList>
            <consortium name="The Broad Institute Genomics Platform"/>
            <consortium name="The Broad Institute Genome Sequencing Center for Infectious Disease"/>
            <person name="Wu L."/>
            <person name="Ma J."/>
        </authorList>
    </citation>
    <scope>NUCLEOTIDE SEQUENCE [LARGE SCALE GENOMIC DNA]</scope>
    <source>
        <strain evidence="10 11">CGMCC 1.12543</strain>
    </source>
</reference>
<dbReference type="InterPro" id="IPR003593">
    <property type="entry name" value="AAA+_ATPase"/>
</dbReference>
<dbReference type="SUPFAM" id="SSF90123">
    <property type="entry name" value="ABC transporter transmembrane region"/>
    <property type="match status" value="1"/>
</dbReference>
<feature type="transmembrane region" description="Helical" evidence="7">
    <location>
        <begin position="294"/>
        <end position="310"/>
    </location>
</feature>
<evidence type="ECO:0000313" key="11">
    <source>
        <dbReference type="Proteomes" id="UP001596099"/>
    </source>
</evidence>
<dbReference type="PANTHER" id="PTHR24221">
    <property type="entry name" value="ATP-BINDING CASSETTE SUB-FAMILY B"/>
    <property type="match status" value="1"/>
</dbReference>
<keyword evidence="4 10" id="KW-0067">ATP-binding</keyword>
<feature type="transmembrane region" description="Helical" evidence="7">
    <location>
        <begin position="20"/>
        <end position="39"/>
    </location>
</feature>
<evidence type="ECO:0000256" key="2">
    <source>
        <dbReference type="ARBA" id="ARBA00022692"/>
    </source>
</evidence>
<dbReference type="GO" id="GO:0005524">
    <property type="term" value="F:ATP binding"/>
    <property type="evidence" value="ECO:0007669"/>
    <property type="project" value="UniProtKB-KW"/>
</dbReference>
<dbReference type="PROSITE" id="PS50929">
    <property type="entry name" value="ABC_TM1F"/>
    <property type="match status" value="1"/>
</dbReference>
<feature type="domain" description="ABC transmembrane type-1" evidence="9">
    <location>
        <begin position="28"/>
        <end position="325"/>
    </location>
</feature>
<dbReference type="PROSITE" id="PS00211">
    <property type="entry name" value="ABC_TRANSPORTER_1"/>
    <property type="match status" value="1"/>
</dbReference>
<evidence type="ECO:0000256" key="3">
    <source>
        <dbReference type="ARBA" id="ARBA00022741"/>
    </source>
</evidence>
<dbReference type="SUPFAM" id="SSF52540">
    <property type="entry name" value="P-loop containing nucleoside triphosphate hydrolases"/>
    <property type="match status" value="1"/>
</dbReference>
<dbReference type="SMART" id="SM00382">
    <property type="entry name" value="AAA"/>
    <property type="match status" value="1"/>
</dbReference>
<evidence type="ECO:0000256" key="1">
    <source>
        <dbReference type="ARBA" id="ARBA00004141"/>
    </source>
</evidence>
<feature type="domain" description="ABC transporter" evidence="8">
    <location>
        <begin position="360"/>
        <end position="594"/>
    </location>
</feature>
<dbReference type="Gene3D" id="1.20.1560.10">
    <property type="entry name" value="ABC transporter type 1, transmembrane domain"/>
    <property type="match status" value="1"/>
</dbReference>
<evidence type="ECO:0000259" key="9">
    <source>
        <dbReference type="PROSITE" id="PS50929"/>
    </source>
</evidence>
<feature type="transmembrane region" description="Helical" evidence="7">
    <location>
        <begin position="187"/>
        <end position="204"/>
    </location>
</feature>
<feature type="transmembrane region" description="Helical" evidence="7">
    <location>
        <begin position="161"/>
        <end position="181"/>
    </location>
</feature>
<dbReference type="InterPro" id="IPR003439">
    <property type="entry name" value="ABC_transporter-like_ATP-bd"/>
</dbReference>
<dbReference type="InterPro" id="IPR017871">
    <property type="entry name" value="ABC_transporter-like_CS"/>
</dbReference>
<dbReference type="FunFam" id="3.40.50.300:FF:000218">
    <property type="entry name" value="Multidrug ABC transporter ATP-binding protein"/>
    <property type="match status" value="1"/>
</dbReference>
<dbReference type="InterPro" id="IPR036640">
    <property type="entry name" value="ABC1_TM_sf"/>
</dbReference>
<name>A0ABD5RHU5_9EURY</name>
<accession>A0ABD5RHU5</accession>
<dbReference type="InterPro" id="IPR039421">
    <property type="entry name" value="Type_1_exporter"/>
</dbReference>
<dbReference type="PANTHER" id="PTHR24221:SF654">
    <property type="entry name" value="ATP-BINDING CASSETTE SUB-FAMILY B MEMBER 6"/>
    <property type="match status" value="1"/>
</dbReference>
<dbReference type="Pfam" id="PF00005">
    <property type="entry name" value="ABC_tran"/>
    <property type="match status" value="1"/>
</dbReference>
<evidence type="ECO:0000256" key="6">
    <source>
        <dbReference type="ARBA" id="ARBA00023136"/>
    </source>
</evidence>
<organism evidence="10 11">
    <name type="scientific">Halomarina salina</name>
    <dbReference type="NCBI Taxonomy" id="1872699"/>
    <lineage>
        <taxon>Archaea</taxon>
        <taxon>Methanobacteriati</taxon>
        <taxon>Methanobacteriota</taxon>
        <taxon>Stenosarchaea group</taxon>
        <taxon>Halobacteria</taxon>
        <taxon>Halobacteriales</taxon>
        <taxon>Natronomonadaceae</taxon>
        <taxon>Halomarina</taxon>
    </lineage>
</organism>
<protein>
    <submittedName>
        <fullName evidence="10">ABC transporter ATP-binding protein</fullName>
    </submittedName>
</protein>
<evidence type="ECO:0000259" key="8">
    <source>
        <dbReference type="PROSITE" id="PS50893"/>
    </source>
</evidence>
<comment type="caution">
    <text evidence="10">The sequence shown here is derived from an EMBL/GenBank/DDBJ whole genome shotgun (WGS) entry which is preliminary data.</text>
</comment>
<dbReference type="GO" id="GO:0016020">
    <property type="term" value="C:membrane"/>
    <property type="evidence" value="ECO:0007669"/>
    <property type="project" value="UniProtKB-SubCell"/>
</dbReference>
<keyword evidence="5 7" id="KW-1133">Transmembrane helix</keyword>
<evidence type="ECO:0000256" key="4">
    <source>
        <dbReference type="ARBA" id="ARBA00022840"/>
    </source>
</evidence>
<evidence type="ECO:0000256" key="5">
    <source>
        <dbReference type="ARBA" id="ARBA00022989"/>
    </source>
</evidence>
<comment type="subcellular location">
    <subcellularLocation>
        <location evidence="1">Membrane</location>
        <topology evidence="1">Multi-pass membrane protein</topology>
    </subcellularLocation>
</comment>
<dbReference type="EMBL" id="JBHSQH010000001">
    <property type="protein sequence ID" value="MFC5970117.1"/>
    <property type="molecule type" value="Genomic_DNA"/>
</dbReference>
<keyword evidence="6 7" id="KW-0472">Membrane</keyword>
<dbReference type="PROSITE" id="PS50893">
    <property type="entry name" value="ABC_TRANSPORTER_2"/>
    <property type="match status" value="1"/>
</dbReference>
<dbReference type="InterPro" id="IPR027417">
    <property type="entry name" value="P-loop_NTPase"/>
</dbReference>
<proteinExistence type="predicted"/>
<dbReference type="InterPro" id="IPR011527">
    <property type="entry name" value="ABC1_TM_dom"/>
</dbReference>
<keyword evidence="2 7" id="KW-0812">Transmembrane</keyword>
<sequence>MRPLNLFDGPRVRSVRLIAAYNPFLTGLIVLFGSATALLEGVGVSLLVPIIDVAQGSTPSAESGGVVGLFFDAYRFLGVPFTLEYMILGVSVAMTLRYLSSFAVDWSQGYLQTNYIRDVQTRTFEHALGARVGFFDRRGSDEVLNAAITQTKYAGYAIRDLVFVFEQLLLSLIYLGFAFYISPWLTLVAIVTIGGLTYLVRNVVEPGFSVGDRVADANERIQTTIQSGTQGIRPVKLFGVEREMREEYHEAVDAFAEANVTYYRNDSFVGNIHQLLVALTVFVLVFLALRFSSLTFAGLAVFLFVMFRLAPRVSTLNRRIYTIESELPHVARTETFIEELAANAEPTGGTVTPPQQFRSVVFDDIEFSYLDDETVLDGLSLEVCSGEFVALVGQSGSGKSTVVSLLTRLYDPDGGEIRLDGTPIEEFDVDAWRSRIAVVRQDPFMFDATLRYNLTLGRRDATDADLDRVSTVAKVDEFLTDLPAGYDTQIGENGVQLSGGQRQRVALARALLKDADILVLDEATSNLDSDLEREVQRAIERMDGDHTVVAIAHRLSTVRNADCIYTVEDGRVVESGSHEQLVTQEGTYARLYATQVGD</sequence>
<evidence type="ECO:0000256" key="7">
    <source>
        <dbReference type="SAM" id="Phobius"/>
    </source>
</evidence>
<dbReference type="AlphaFoldDB" id="A0ABD5RHU5"/>
<feature type="transmembrane region" description="Helical" evidence="7">
    <location>
        <begin position="268"/>
        <end position="288"/>
    </location>
</feature>